<keyword evidence="11" id="KW-0902">Two-component regulatory system</keyword>
<feature type="domain" description="HAMP" evidence="14">
    <location>
        <begin position="174"/>
        <end position="226"/>
    </location>
</feature>
<dbReference type="SUPFAM" id="SSF55874">
    <property type="entry name" value="ATPase domain of HSP90 chaperone/DNA topoisomerase II/histidine kinase"/>
    <property type="match status" value="1"/>
</dbReference>
<evidence type="ECO:0000256" key="4">
    <source>
        <dbReference type="ARBA" id="ARBA00022553"/>
    </source>
</evidence>
<evidence type="ECO:0000256" key="7">
    <source>
        <dbReference type="ARBA" id="ARBA00022741"/>
    </source>
</evidence>
<dbReference type="PANTHER" id="PTHR45436">
    <property type="entry name" value="SENSOR HISTIDINE KINASE YKOH"/>
    <property type="match status" value="1"/>
</dbReference>
<dbReference type="GO" id="GO:0000155">
    <property type="term" value="F:phosphorelay sensor kinase activity"/>
    <property type="evidence" value="ECO:0007669"/>
    <property type="project" value="InterPro"/>
</dbReference>
<dbReference type="RefSeq" id="WP_104448120.1">
    <property type="nucleotide sequence ID" value="NZ_JBLZZR010000218.1"/>
</dbReference>
<evidence type="ECO:0000256" key="10">
    <source>
        <dbReference type="ARBA" id="ARBA00022989"/>
    </source>
</evidence>
<keyword evidence="4" id="KW-0597">Phosphoprotein</keyword>
<dbReference type="SMART" id="SM00387">
    <property type="entry name" value="HATPase_c"/>
    <property type="match status" value="1"/>
</dbReference>
<keyword evidence="8 15" id="KW-0418">Kinase</keyword>
<dbReference type="SUPFAM" id="SSF47384">
    <property type="entry name" value="Homodimeric domain of signal transducing histidine kinase"/>
    <property type="match status" value="1"/>
</dbReference>
<keyword evidence="12" id="KW-0472">Membrane</keyword>
<evidence type="ECO:0000259" key="13">
    <source>
        <dbReference type="PROSITE" id="PS50109"/>
    </source>
</evidence>
<proteinExistence type="predicted"/>
<evidence type="ECO:0000256" key="1">
    <source>
        <dbReference type="ARBA" id="ARBA00000085"/>
    </source>
</evidence>
<dbReference type="InterPro" id="IPR003661">
    <property type="entry name" value="HisK_dim/P_dom"/>
</dbReference>
<protein>
    <recommendedName>
        <fullName evidence="3">histidine kinase</fullName>
        <ecNumber evidence="3">2.7.13.3</ecNumber>
    </recommendedName>
</protein>
<evidence type="ECO:0000256" key="3">
    <source>
        <dbReference type="ARBA" id="ARBA00012438"/>
    </source>
</evidence>
<dbReference type="Pfam" id="PF00512">
    <property type="entry name" value="HisKA"/>
    <property type="match status" value="1"/>
</dbReference>
<dbReference type="InterPro" id="IPR003594">
    <property type="entry name" value="HATPase_dom"/>
</dbReference>
<dbReference type="CDD" id="cd00082">
    <property type="entry name" value="HisKA"/>
    <property type="match status" value="1"/>
</dbReference>
<keyword evidence="6 12" id="KW-0812">Transmembrane</keyword>
<dbReference type="InterPro" id="IPR036097">
    <property type="entry name" value="HisK_dim/P_sf"/>
</dbReference>
<comment type="catalytic activity">
    <reaction evidence="1">
        <text>ATP + protein L-histidine = ADP + protein N-phospho-L-histidine.</text>
        <dbReference type="EC" id="2.7.13.3"/>
    </reaction>
</comment>
<dbReference type="PANTHER" id="PTHR45436:SF14">
    <property type="entry name" value="SENSOR PROTEIN QSEC"/>
    <property type="match status" value="1"/>
</dbReference>
<dbReference type="Gene3D" id="3.30.565.10">
    <property type="entry name" value="Histidine kinase-like ATPase, C-terminal domain"/>
    <property type="match status" value="1"/>
</dbReference>
<dbReference type="InterPro" id="IPR013727">
    <property type="entry name" value="2CSK_N"/>
</dbReference>
<accession>A0A2S6FNP0</accession>
<dbReference type="InterPro" id="IPR005467">
    <property type="entry name" value="His_kinase_dom"/>
</dbReference>
<dbReference type="GO" id="GO:0005886">
    <property type="term" value="C:plasma membrane"/>
    <property type="evidence" value="ECO:0007669"/>
    <property type="project" value="TreeGrafter"/>
</dbReference>
<dbReference type="InterPro" id="IPR050428">
    <property type="entry name" value="TCS_sensor_his_kinase"/>
</dbReference>
<dbReference type="CDD" id="cd00075">
    <property type="entry name" value="HATPase"/>
    <property type="match status" value="1"/>
</dbReference>
<dbReference type="EC" id="2.7.13.3" evidence="3"/>
<keyword evidence="16" id="KW-1185">Reference proteome</keyword>
<keyword evidence="9" id="KW-0067">ATP-binding</keyword>
<evidence type="ECO:0000313" key="16">
    <source>
        <dbReference type="Proteomes" id="UP000238541"/>
    </source>
</evidence>
<evidence type="ECO:0000256" key="8">
    <source>
        <dbReference type="ARBA" id="ARBA00022777"/>
    </source>
</evidence>
<dbReference type="PROSITE" id="PS50885">
    <property type="entry name" value="HAMP"/>
    <property type="match status" value="1"/>
</dbReference>
<organism evidence="15 16">
    <name type="scientific">Pseudomonas laurylsulfatiphila</name>
    <dbReference type="NCBI Taxonomy" id="2011015"/>
    <lineage>
        <taxon>Bacteria</taxon>
        <taxon>Pseudomonadati</taxon>
        <taxon>Pseudomonadota</taxon>
        <taxon>Gammaproteobacteria</taxon>
        <taxon>Pseudomonadales</taxon>
        <taxon>Pseudomonadaceae</taxon>
        <taxon>Pseudomonas</taxon>
    </lineage>
</organism>
<evidence type="ECO:0000256" key="6">
    <source>
        <dbReference type="ARBA" id="ARBA00022692"/>
    </source>
</evidence>
<dbReference type="InterPro" id="IPR036890">
    <property type="entry name" value="HATPase_C_sf"/>
</dbReference>
<dbReference type="Pfam" id="PF08521">
    <property type="entry name" value="2CSK_N"/>
    <property type="match status" value="1"/>
</dbReference>
<dbReference type="InterPro" id="IPR003660">
    <property type="entry name" value="HAMP_dom"/>
</dbReference>
<dbReference type="Proteomes" id="UP000238541">
    <property type="component" value="Unassembled WGS sequence"/>
</dbReference>
<feature type="transmembrane region" description="Helical" evidence="12">
    <location>
        <begin position="150"/>
        <end position="173"/>
    </location>
</feature>
<dbReference type="EMBL" id="NIRS01000002">
    <property type="protein sequence ID" value="PPK39035.1"/>
    <property type="molecule type" value="Genomic_DNA"/>
</dbReference>
<name>A0A2S6FNP0_9PSED</name>
<gene>
    <name evidence="15" type="ORF">CD175_05925</name>
</gene>
<reference evidence="16" key="1">
    <citation type="submission" date="2017-06" db="EMBL/GenBank/DDBJ databases">
        <authorList>
            <person name="Furmanczyk E.M."/>
        </authorList>
    </citation>
    <scope>NUCLEOTIDE SEQUENCE [LARGE SCALE GENOMIC DNA]</scope>
    <source>
        <strain evidence="16">AP3_16</strain>
    </source>
</reference>
<dbReference type="Gene3D" id="1.10.287.130">
    <property type="match status" value="1"/>
</dbReference>
<keyword evidence="5" id="KW-0808">Transferase</keyword>
<dbReference type="SMART" id="SM00388">
    <property type="entry name" value="HisKA"/>
    <property type="match status" value="1"/>
</dbReference>
<dbReference type="GO" id="GO:0005524">
    <property type="term" value="F:ATP binding"/>
    <property type="evidence" value="ECO:0007669"/>
    <property type="project" value="UniProtKB-KW"/>
</dbReference>
<keyword evidence="7" id="KW-0547">Nucleotide-binding</keyword>
<evidence type="ECO:0000256" key="12">
    <source>
        <dbReference type="SAM" id="Phobius"/>
    </source>
</evidence>
<keyword evidence="10 12" id="KW-1133">Transmembrane helix</keyword>
<evidence type="ECO:0000313" key="15">
    <source>
        <dbReference type="EMBL" id="PPK39035.1"/>
    </source>
</evidence>
<feature type="transmembrane region" description="Helical" evidence="12">
    <location>
        <begin position="12"/>
        <end position="34"/>
    </location>
</feature>
<dbReference type="AlphaFoldDB" id="A0A2S6FNP0"/>
<dbReference type="Gene3D" id="1.20.5.1040">
    <property type="entry name" value="Sensor protein qsec"/>
    <property type="match status" value="1"/>
</dbReference>
<comment type="caution">
    <text evidence="15">The sequence shown here is derived from an EMBL/GenBank/DDBJ whole genome shotgun (WGS) entry which is preliminary data.</text>
</comment>
<sequence>MKPSSSLQKRLGLGLTLGTTLLWLAATVGAWLVVQHELNEAFDSALEETAQRILPLAVLEISNRENPREAQHVATLKMHKEYLTYLVRDAKGQILMQSHDANPKIFNQQPAEGFSTTKKYRLYAASALRQTVFIEIAEPLEHRREAAREALLALLLPLLALIPISLFGTWMFVRISLRSVLAYRRAVEARGVGDLSPIQVARLPAEINPLAEAVNHLLERLRKALETERSFTANSAHELRTPLAATLAQIQRLRHEAPEGPLRLRAAKIESALRELTRLSEKLMQLAKAEGGGLLSEAPQDLIPLLAHVVDEWNHSGGHRIELHLPTRTSVYSTIDPDAFAILLRNLIENALKYGTADQPVEVSLTDQALLRVVNGGPPVPEPVLQRLTERFVRGNSEISGSGLGLAIAKTIVQGVNARMKLISPATGRRDGFEVCVWLPLASTVEC</sequence>
<evidence type="ECO:0000256" key="9">
    <source>
        <dbReference type="ARBA" id="ARBA00022840"/>
    </source>
</evidence>
<evidence type="ECO:0000256" key="5">
    <source>
        <dbReference type="ARBA" id="ARBA00022679"/>
    </source>
</evidence>
<dbReference type="PROSITE" id="PS50109">
    <property type="entry name" value="HIS_KIN"/>
    <property type="match status" value="1"/>
</dbReference>
<evidence type="ECO:0000259" key="14">
    <source>
        <dbReference type="PROSITE" id="PS50885"/>
    </source>
</evidence>
<comment type="subcellular location">
    <subcellularLocation>
        <location evidence="2">Membrane</location>
        <topology evidence="2">Multi-pass membrane protein</topology>
    </subcellularLocation>
</comment>
<evidence type="ECO:0000256" key="11">
    <source>
        <dbReference type="ARBA" id="ARBA00023012"/>
    </source>
</evidence>
<evidence type="ECO:0000256" key="2">
    <source>
        <dbReference type="ARBA" id="ARBA00004141"/>
    </source>
</evidence>
<dbReference type="Pfam" id="PF02518">
    <property type="entry name" value="HATPase_c"/>
    <property type="match status" value="1"/>
</dbReference>
<feature type="domain" description="Histidine kinase" evidence="13">
    <location>
        <begin position="234"/>
        <end position="443"/>
    </location>
</feature>